<dbReference type="InterPro" id="IPR020471">
    <property type="entry name" value="AKR"/>
</dbReference>
<dbReference type="Proteomes" id="UP000308014">
    <property type="component" value="Unassembled WGS sequence"/>
</dbReference>
<dbReference type="SUPFAM" id="SSF51430">
    <property type="entry name" value="NAD(P)-linked oxidoreductase"/>
    <property type="match status" value="1"/>
</dbReference>
<name>A0A4S8TJ77_AURPU</name>
<protein>
    <submittedName>
        <fullName evidence="3">Aldo/keto reductase</fullName>
    </submittedName>
</protein>
<feature type="domain" description="NADP-dependent oxidoreductase" evidence="2">
    <location>
        <begin position="114"/>
        <end position="405"/>
    </location>
</feature>
<dbReference type="Pfam" id="PF00248">
    <property type="entry name" value="Aldo_ket_red"/>
    <property type="match status" value="1"/>
</dbReference>
<gene>
    <name evidence="3" type="ORF">D6D24_00249</name>
</gene>
<dbReference type="GO" id="GO:0016491">
    <property type="term" value="F:oxidoreductase activity"/>
    <property type="evidence" value="ECO:0007669"/>
    <property type="project" value="UniProtKB-KW"/>
</dbReference>
<evidence type="ECO:0000259" key="2">
    <source>
        <dbReference type="Pfam" id="PF00248"/>
    </source>
</evidence>
<dbReference type="Gene3D" id="3.20.20.100">
    <property type="entry name" value="NADP-dependent oxidoreductase domain"/>
    <property type="match status" value="1"/>
</dbReference>
<evidence type="ECO:0000256" key="1">
    <source>
        <dbReference type="ARBA" id="ARBA00023002"/>
    </source>
</evidence>
<keyword evidence="1" id="KW-0560">Oxidoreductase</keyword>
<organism evidence="3 4">
    <name type="scientific">Aureobasidium pullulans</name>
    <name type="common">Black yeast</name>
    <name type="synonym">Pullularia pullulans</name>
    <dbReference type="NCBI Taxonomy" id="5580"/>
    <lineage>
        <taxon>Eukaryota</taxon>
        <taxon>Fungi</taxon>
        <taxon>Dikarya</taxon>
        <taxon>Ascomycota</taxon>
        <taxon>Pezizomycotina</taxon>
        <taxon>Dothideomycetes</taxon>
        <taxon>Dothideomycetidae</taxon>
        <taxon>Dothideales</taxon>
        <taxon>Saccotheciaceae</taxon>
        <taxon>Aureobasidium</taxon>
    </lineage>
</organism>
<reference evidence="3 4" key="1">
    <citation type="submission" date="2018-10" db="EMBL/GenBank/DDBJ databases">
        <title>Fifty Aureobasidium pullulans genomes reveal a recombining polyextremotolerant generalist.</title>
        <authorList>
            <person name="Gostincar C."/>
            <person name="Turk M."/>
            <person name="Zajc J."/>
            <person name="Gunde-Cimerman N."/>
        </authorList>
    </citation>
    <scope>NUCLEOTIDE SEQUENCE [LARGE SCALE GENOMIC DNA]</scope>
    <source>
        <strain evidence="3 4">EXF-11318</strain>
    </source>
</reference>
<evidence type="ECO:0000313" key="3">
    <source>
        <dbReference type="EMBL" id="THW24028.1"/>
    </source>
</evidence>
<dbReference type="InterPro" id="IPR023210">
    <property type="entry name" value="NADP_OxRdtase_dom"/>
</dbReference>
<dbReference type="InterPro" id="IPR036812">
    <property type="entry name" value="NAD(P)_OxRdtase_dom_sf"/>
</dbReference>
<proteinExistence type="predicted"/>
<comment type="caution">
    <text evidence="3">The sequence shown here is derived from an EMBL/GenBank/DDBJ whole genome shotgun (WGS) entry which is preliminary data.</text>
</comment>
<dbReference type="PRINTS" id="PR00069">
    <property type="entry name" value="ALDKETRDTASE"/>
</dbReference>
<sequence length="417" mass="47392">MMELRGNGQEKSSVNISLEHLDTIPSVSGLFLEGAMYMYTQHLAKRRKIMQHVLQTALSSGFSATEGFHSDKPNKVDPSFNGMEAVLPQSFVPQTSTRITLKGKKSDVQIPWMSIGAWPWGDKATWHWDPKEREGLNEAWKYLVDNNITYIDTAQAYGSGESEVICGELVKDMPRDKFIMQTKYYVVPDNFKNIFTPASAPYKMLKESLERMKLDYMDVYMVHGHIHAGSIKQVAKSLADCVDEGLCKVVAVANYGVEDMLQMKEELAKYDIPLELNQCEYHVMRRLPETEGMLRTCREKGIQFQSYSSLAQGRLTGKWTPDNEPPKTYRFSSYPIKEIQHTLDVVKRIAEKRGVSMAAVALNYNISKGVNPVVGVRNLEQAKSNLQAFGWRLTDEEIREMDSVSIEGKHTKLWQQG</sequence>
<dbReference type="PANTHER" id="PTHR43364:SF4">
    <property type="entry name" value="NAD(P)-LINKED OXIDOREDUCTASE SUPERFAMILY PROTEIN"/>
    <property type="match status" value="1"/>
</dbReference>
<dbReference type="InterPro" id="IPR050523">
    <property type="entry name" value="AKR_Detox_Biosynth"/>
</dbReference>
<dbReference type="AlphaFoldDB" id="A0A4S8TJ77"/>
<dbReference type="CDD" id="cd19093">
    <property type="entry name" value="AKR_AtPLR-like"/>
    <property type="match status" value="1"/>
</dbReference>
<accession>A0A4S8TJ77</accession>
<dbReference type="PANTHER" id="PTHR43364">
    <property type="entry name" value="NADH-SPECIFIC METHYLGLYOXAL REDUCTASE-RELATED"/>
    <property type="match status" value="1"/>
</dbReference>
<evidence type="ECO:0000313" key="4">
    <source>
        <dbReference type="Proteomes" id="UP000308014"/>
    </source>
</evidence>
<dbReference type="EMBL" id="QZAJ01000003">
    <property type="protein sequence ID" value="THW24028.1"/>
    <property type="molecule type" value="Genomic_DNA"/>
</dbReference>